<feature type="signal peptide" evidence="1">
    <location>
        <begin position="1"/>
        <end position="28"/>
    </location>
</feature>
<dbReference type="PATRIC" id="fig|1610491.3.peg.706"/>
<sequence length="228" mass="24355">MKRVLWKQWRRLAAIGVTLIAMGLTGCATPTPYDYSALQEADPRSILVLPPLNNTPDVDASNAVYAGVTLPLAESGYYVFPVGLTHSLLQENGIANAAEAHQIPLDRLQKIFGADAVLYMEVQRYGTVYSVINSESVVALHATLKDARTGQQLWEGDASASSNEGNAGGSGLVGILVTALVNQVVDTLTERSYQIAHLANQRLLLADGPAHGALLHGPRSPKHGQPPR</sequence>
<evidence type="ECO:0000313" key="3">
    <source>
        <dbReference type="Proteomes" id="UP000050580"/>
    </source>
</evidence>
<feature type="chain" id="PRO_5006713083" evidence="1">
    <location>
        <begin position="29"/>
        <end position="228"/>
    </location>
</feature>
<dbReference type="InterPro" id="IPR008517">
    <property type="entry name" value="GNA1162-like"/>
</dbReference>
<dbReference type="EMBL" id="LBNQ01000013">
    <property type="protein sequence ID" value="KKW68787.1"/>
    <property type="molecule type" value="Genomic_DNA"/>
</dbReference>
<evidence type="ECO:0000313" key="2">
    <source>
        <dbReference type="EMBL" id="KKW68787.1"/>
    </source>
</evidence>
<reference evidence="2 3" key="1">
    <citation type="submission" date="2015-05" db="EMBL/GenBank/DDBJ databases">
        <title>Draft genome sequence of Lampropedia sp. CT6, isolated from the microbial mat of a hot water spring, located at Manikaran, India.</title>
        <authorList>
            <person name="Tripathi C."/>
            <person name="Rani P."/>
            <person name="Mahato N.K."/>
            <person name="Lal R."/>
        </authorList>
    </citation>
    <scope>NUCLEOTIDE SEQUENCE [LARGE SCALE GENOMIC DNA]</scope>
    <source>
        <strain evidence="2 3">CT6</strain>
    </source>
</reference>
<keyword evidence="3" id="KW-1185">Reference proteome</keyword>
<dbReference type="STRING" id="1610491.AAV94_03290"/>
<protein>
    <submittedName>
        <fullName evidence="2">Lipoprotein</fullName>
    </submittedName>
</protein>
<organism evidence="2 3">
    <name type="scientific">Lampropedia cohaerens</name>
    <dbReference type="NCBI Taxonomy" id="1610491"/>
    <lineage>
        <taxon>Bacteria</taxon>
        <taxon>Pseudomonadati</taxon>
        <taxon>Pseudomonadota</taxon>
        <taxon>Betaproteobacteria</taxon>
        <taxon>Burkholderiales</taxon>
        <taxon>Comamonadaceae</taxon>
        <taxon>Lampropedia</taxon>
    </lineage>
</organism>
<dbReference type="Pfam" id="PF05643">
    <property type="entry name" value="GNA1162-like"/>
    <property type="match status" value="1"/>
</dbReference>
<evidence type="ECO:0000256" key="1">
    <source>
        <dbReference type="SAM" id="SignalP"/>
    </source>
</evidence>
<dbReference type="Gene3D" id="3.40.50.10610">
    <property type="entry name" value="ABC-type transport auxiliary lipoprotein component"/>
    <property type="match status" value="1"/>
</dbReference>
<keyword evidence="1" id="KW-0732">Signal</keyword>
<dbReference type="Proteomes" id="UP000050580">
    <property type="component" value="Unassembled WGS sequence"/>
</dbReference>
<dbReference type="RefSeq" id="WP_046740906.1">
    <property type="nucleotide sequence ID" value="NZ_LBNQ01000013.1"/>
</dbReference>
<proteinExistence type="predicted"/>
<dbReference type="PROSITE" id="PS51257">
    <property type="entry name" value="PROKAR_LIPOPROTEIN"/>
    <property type="match status" value="1"/>
</dbReference>
<dbReference type="OrthoDB" id="1014694at2"/>
<accession>A0A0U1Q205</accession>
<gene>
    <name evidence="2" type="ORF">AAV94_03290</name>
</gene>
<comment type="caution">
    <text evidence="2">The sequence shown here is derived from an EMBL/GenBank/DDBJ whole genome shotgun (WGS) entry which is preliminary data.</text>
</comment>
<dbReference type="AlphaFoldDB" id="A0A0U1Q205"/>
<name>A0A0U1Q205_9BURK</name>
<keyword evidence="2" id="KW-0449">Lipoprotein</keyword>